<dbReference type="Proteomes" id="UP001605989">
    <property type="component" value="Unassembled WGS sequence"/>
</dbReference>
<dbReference type="RefSeq" id="WP_113856159.1">
    <property type="nucleotide sequence ID" value="NZ_CP011940.1"/>
</dbReference>
<gene>
    <name evidence="1" type="ORF">ACGTZG_08000</name>
</gene>
<organism evidence="1 2">
    <name type="scientific">Megasphaera hexanoica</name>
    <dbReference type="NCBI Taxonomy" id="1675036"/>
    <lineage>
        <taxon>Bacteria</taxon>
        <taxon>Bacillati</taxon>
        <taxon>Bacillota</taxon>
        <taxon>Negativicutes</taxon>
        <taxon>Veillonellales</taxon>
        <taxon>Veillonellaceae</taxon>
        <taxon>Megasphaera</taxon>
    </lineage>
</organism>
<name>A0ABW7DP87_9FIRM</name>
<reference evidence="1 2" key="1">
    <citation type="submission" date="2024-10" db="EMBL/GenBank/DDBJ databases">
        <authorList>
            <person name="Sang B.-I."/>
            <person name="Prabhaharan D."/>
        </authorList>
    </citation>
    <scope>NUCLEOTIDE SEQUENCE [LARGE SCALE GENOMIC DNA]</scope>
    <source>
        <strain evidence="1 2">MH</strain>
    </source>
</reference>
<dbReference type="EMBL" id="JBIEKR010000006">
    <property type="protein sequence ID" value="MFG6273131.1"/>
    <property type="molecule type" value="Genomic_DNA"/>
</dbReference>
<keyword evidence="2" id="KW-1185">Reference proteome</keyword>
<evidence type="ECO:0000313" key="1">
    <source>
        <dbReference type="EMBL" id="MFG6273131.1"/>
    </source>
</evidence>
<comment type="caution">
    <text evidence="1">The sequence shown here is derived from an EMBL/GenBank/DDBJ whole genome shotgun (WGS) entry which is preliminary data.</text>
</comment>
<evidence type="ECO:0000313" key="2">
    <source>
        <dbReference type="Proteomes" id="UP001605989"/>
    </source>
</evidence>
<proteinExistence type="predicted"/>
<accession>A0ABW7DP87</accession>
<sequence>MADEYRKEVHDAAENLTELSKGFFNALDFEAFFKNVGGNDYREIAAIVYKHFSGHRYMEIDDFADALKRFNHERMKERVCDYDKEKWSYEIHLQKMIDMHDIIDSHLRKLKEESKEFENGDNNINQGNNRKNILDKLKSFLD</sequence>
<protein>
    <submittedName>
        <fullName evidence="1">Uncharacterized protein</fullName>
    </submittedName>
</protein>